<dbReference type="RefSeq" id="XP_020050199.1">
    <property type="nucleotide sequence ID" value="XM_020191112.1"/>
</dbReference>
<name>A0A1D2VQK7_9ASCO</name>
<keyword evidence="9 10" id="KW-0472">Membrane</keyword>
<dbReference type="PANTHER" id="PTHR42912">
    <property type="entry name" value="METHYLTRANSFERASE"/>
    <property type="match status" value="1"/>
</dbReference>
<sequence length="498" mass="58136">MFKQRNQQLFRLINLKINHPLSAFSASAPIAIKTIPISFSNKQFIRSNSTDPYISYDNSKFYVRRKKTHEEIHEEMINKKLKDPSKMVRLGAYFQTKKFNKNLTKYLVLAYAVFILYGSYHLYGIFIKQKELTNLNNKKYKLNSSFEKDDKGNNLKTYSIKDFEKNLNEYENIRLKELTGKLRERDIPKLNAYKEILKEKETEFYSNPENKNKKFIEHFDATKEFNGFTINNDDLPEYLEYMKRMLPARDTSPFFDDKASSYDSEIGTEEFFLGLGSRRKWLMKNAHGDVLEVASGTGRNIKYLKPTNIDSITYLDSSPKMMNETNKKFREKFPFYKKAAFVVGRAEDLLKLAGNTAENNKIEKVSQSHKVKYDTIIESFGICSHEDPVKSINNMLELLKPGGRLVLLEHGRSTYSSLNNYLDKRAPKRLSTWGCRANLDIGAILDDSGVEIVEEKRHQFGTLWCIVAKRPGDPRRYDELNFYEKYFTNVDDVIKPLK</sequence>
<dbReference type="STRING" id="1344418.A0A1D2VQK7"/>
<evidence type="ECO:0000256" key="3">
    <source>
        <dbReference type="ARBA" id="ARBA00022603"/>
    </source>
</evidence>
<dbReference type="EMBL" id="KV454475">
    <property type="protein sequence ID" value="ODV63892.1"/>
    <property type="molecule type" value="Genomic_DNA"/>
</dbReference>
<evidence type="ECO:0000256" key="2">
    <source>
        <dbReference type="ARBA" id="ARBA00009725"/>
    </source>
</evidence>
<feature type="transmembrane region" description="Helical" evidence="10">
    <location>
        <begin position="106"/>
        <end position="126"/>
    </location>
</feature>
<dbReference type="SUPFAM" id="SSF53335">
    <property type="entry name" value="S-adenosyl-L-methionine-dependent methyltransferases"/>
    <property type="match status" value="1"/>
</dbReference>
<evidence type="ECO:0000256" key="6">
    <source>
        <dbReference type="ARBA" id="ARBA00022792"/>
    </source>
</evidence>
<evidence type="ECO:0000256" key="5">
    <source>
        <dbReference type="ARBA" id="ARBA00022692"/>
    </source>
</evidence>
<keyword evidence="7 10" id="KW-1133">Transmembrane helix</keyword>
<reference evidence="12" key="1">
    <citation type="submission" date="2016-05" db="EMBL/GenBank/DDBJ databases">
        <title>Comparative genomics of biotechnologically important yeasts.</title>
        <authorList>
            <consortium name="DOE Joint Genome Institute"/>
            <person name="Riley R."/>
            <person name="Haridas S."/>
            <person name="Wolfe K.H."/>
            <person name="Lopes M.R."/>
            <person name="Hittinger C.T."/>
            <person name="Goker M."/>
            <person name="Salamov A."/>
            <person name="Wisecaver J."/>
            <person name="Long T.M."/>
            <person name="Aerts A.L."/>
            <person name="Barry K."/>
            <person name="Choi C."/>
            <person name="Clum A."/>
            <person name="Coughlan A.Y."/>
            <person name="Deshpande S."/>
            <person name="Douglass A.P."/>
            <person name="Hanson S.J."/>
            <person name="Klenk H.-P."/>
            <person name="Labutti K."/>
            <person name="Lapidus A."/>
            <person name="Lindquist E."/>
            <person name="Lipzen A."/>
            <person name="Meier-Kolthoff J.P."/>
            <person name="Ohm R.A."/>
            <person name="Otillar R.P."/>
            <person name="Pangilinan J."/>
            <person name="Peng Y."/>
            <person name="Rokas A."/>
            <person name="Rosa C.A."/>
            <person name="Scheuner C."/>
            <person name="Sibirny A.A."/>
            <person name="Slot J.C."/>
            <person name="Stielow J.B."/>
            <person name="Sun H."/>
            <person name="Kurtzman C.P."/>
            <person name="Blackwell M."/>
            <person name="Grigoriev I.V."/>
            <person name="Jeffries T.W."/>
        </authorList>
    </citation>
    <scope>NUCLEOTIDE SEQUENCE [LARGE SCALE GENOMIC DNA]</scope>
    <source>
        <strain evidence="12">DSM 1968</strain>
    </source>
</reference>
<dbReference type="GO" id="GO:0032259">
    <property type="term" value="P:methylation"/>
    <property type="evidence" value="ECO:0007669"/>
    <property type="project" value="UniProtKB-KW"/>
</dbReference>
<dbReference type="Proteomes" id="UP000095038">
    <property type="component" value="Unassembled WGS sequence"/>
</dbReference>
<comment type="similarity">
    <text evidence="2">Belongs to the methyltransferase superfamily. METL family.</text>
</comment>
<keyword evidence="6" id="KW-0999">Mitochondrion inner membrane</keyword>
<dbReference type="Gene3D" id="3.40.50.150">
    <property type="entry name" value="Vaccinia Virus protein VP39"/>
    <property type="match status" value="1"/>
</dbReference>
<organism evidence="11 12">
    <name type="scientific">Ascoidea rubescens DSM 1968</name>
    <dbReference type="NCBI Taxonomy" id="1344418"/>
    <lineage>
        <taxon>Eukaryota</taxon>
        <taxon>Fungi</taxon>
        <taxon>Dikarya</taxon>
        <taxon>Ascomycota</taxon>
        <taxon>Saccharomycotina</taxon>
        <taxon>Saccharomycetes</taxon>
        <taxon>Ascoideaceae</taxon>
        <taxon>Ascoidea</taxon>
    </lineage>
</organism>
<dbReference type="GeneID" id="30964748"/>
<evidence type="ECO:0000313" key="11">
    <source>
        <dbReference type="EMBL" id="ODV63892.1"/>
    </source>
</evidence>
<keyword evidence="4 11" id="KW-0808">Transferase</keyword>
<dbReference type="GO" id="GO:0005743">
    <property type="term" value="C:mitochondrial inner membrane"/>
    <property type="evidence" value="ECO:0007669"/>
    <property type="project" value="UniProtKB-SubCell"/>
</dbReference>
<dbReference type="FunFam" id="3.40.50.150:FF:000371">
    <property type="entry name" value="Methyltransferase OMS1, mitochondrial"/>
    <property type="match status" value="1"/>
</dbReference>
<dbReference type="GO" id="GO:0008168">
    <property type="term" value="F:methyltransferase activity"/>
    <property type="evidence" value="ECO:0007669"/>
    <property type="project" value="UniProtKB-KW"/>
</dbReference>
<dbReference type="InterPro" id="IPR050508">
    <property type="entry name" value="Methyltransf_Superfamily"/>
</dbReference>
<protein>
    <submittedName>
        <fullName evidence="11">S-adenosyl-L-methionine-dependent methyltransferase</fullName>
    </submittedName>
</protein>
<dbReference type="PANTHER" id="PTHR42912:SF83">
    <property type="entry name" value="METHYLTRANSFERASE TYPE 11 DOMAIN-CONTAINING PROTEIN"/>
    <property type="match status" value="1"/>
</dbReference>
<evidence type="ECO:0000256" key="7">
    <source>
        <dbReference type="ARBA" id="ARBA00022989"/>
    </source>
</evidence>
<keyword evidence="3 11" id="KW-0489">Methyltransferase</keyword>
<evidence type="ECO:0000256" key="9">
    <source>
        <dbReference type="ARBA" id="ARBA00023136"/>
    </source>
</evidence>
<evidence type="ECO:0000313" key="12">
    <source>
        <dbReference type="Proteomes" id="UP000095038"/>
    </source>
</evidence>
<evidence type="ECO:0000256" key="10">
    <source>
        <dbReference type="SAM" id="Phobius"/>
    </source>
</evidence>
<dbReference type="CDD" id="cd02440">
    <property type="entry name" value="AdoMet_MTases"/>
    <property type="match status" value="1"/>
</dbReference>
<dbReference type="Pfam" id="PF13489">
    <property type="entry name" value="Methyltransf_23"/>
    <property type="match status" value="1"/>
</dbReference>
<dbReference type="InterPro" id="IPR029063">
    <property type="entry name" value="SAM-dependent_MTases_sf"/>
</dbReference>
<keyword evidence="12" id="KW-1185">Reference proteome</keyword>
<evidence type="ECO:0000256" key="4">
    <source>
        <dbReference type="ARBA" id="ARBA00022679"/>
    </source>
</evidence>
<dbReference type="OrthoDB" id="416496at2759"/>
<evidence type="ECO:0000256" key="8">
    <source>
        <dbReference type="ARBA" id="ARBA00023128"/>
    </source>
</evidence>
<evidence type="ECO:0000256" key="1">
    <source>
        <dbReference type="ARBA" id="ARBA00004434"/>
    </source>
</evidence>
<keyword evidence="5 10" id="KW-0812">Transmembrane</keyword>
<gene>
    <name evidence="11" type="ORF">ASCRUDRAFT_53131</name>
</gene>
<comment type="subcellular location">
    <subcellularLocation>
        <location evidence="1">Mitochondrion inner membrane</location>
        <topology evidence="1">Single-pass membrane protein</topology>
    </subcellularLocation>
</comment>
<dbReference type="FunCoup" id="A0A1D2VQK7">
    <property type="interactions" value="30"/>
</dbReference>
<dbReference type="InParanoid" id="A0A1D2VQK7"/>
<proteinExistence type="inferred from homology"/>
<keyword evidence="8" id="KW-0496">Mitochondrion</keyword>
<accession>A0A1D2VQK7</accession>
<dbReference type="AlphaFoldDB" id="A0A1D2VQK7"/>